<name>A0A6V7QQE9_ANACO</name>
<gene>
    <name evidence="7" type="ORF">CB5_LOCUS28600</name>
</gene>
<evidence type="ECO:0000256" key="1">
    <source>
        <dbReference type="ARBA" id="ARBA00010617"/>
    </source>
</evidence>
<keyword evidence="6" id="KW-0503">Monooxygenase</keyword>
<proteinExistence type="inferred from homology"/>
<keyword evidence="4 5" id="KW-0408">Iron</keyword>
<dbReference type="GO" id="GO:0006629">
    <property type="term" value="P:lipid metabolic process"/>
    <property type="evidence" value="ECO:0007669"/>
    <property type="project" value="UniProtKB-ARBA"/>
</dbReference>
<dbReference type="AlphaFoldDB" id="A0A6V7QQE9"/>
<dbReference type="Gene3D" id="1.10.630.10">
    <property type="entry name" value="Cytochrome P450"/>
    <property type="match status" value="1"/>
</dbReference>
<keyword evidence="2 5" id="KW-0479">Metal-binding</keyword>
<dbReference type="InterPro" id="IPR001128">
    <property type="entry name" value="Cyt_P450"/>
</dbReference>
<evidence type="ECO:0000256" key="4">
    <source>
        <dbReference type="ARBA" id="ARBA00023004"/>
    </source>
</evidence>
<dbReference type="InterPro" id="IPR036396">
    <property type="entry name" value="Cyt_P450_sf"/>
</dbReference>
<dbReference type="GO" id="GO:0020037">
    <property type="term" value="F:heme binding"/>
    <property type="evidence" value="ECO:0007669"/>
    <property type="project" value="InterPro"/>
</dbReference>
<organism evidence="7">
    <name type="scientific">Ananas comosus var. bracteatus</name>
    <name type="common">red pineapple</name>
    <dbReference type="NCBI Taxonomy" id="296719"/>
    <lineage>
        <taxon>Eukaryota</taxon>
        <taxon>Viridiplantae</taxon>
        <taxon>Streptophyta</taxon>
        <taxon>Embryophyta</taxon>
        <taxon>Tracheophyta</taxon>
        <taxon>Spermatophyta</taxon>
        <taxon>Magnoliopsida</taxon>
        <taxon>Liliopsida</taxon>
        <taxon>Poales</taxon>
        <taxon>Bromeliaceae</taxon>
        <taxon>Bromelioideae</taxon>
        <taxon>Ananas</taxon>
    </lineage>
</organism>
<keyword evidence="5 6" id="KW-0349">Heme</keyword>
<protein>
    <recommendedName>
        <fullName evidence="8">Alkane hydroxylase MAH1-like</fullName>
    </recommendedName>
</protein>
<evidence type="ECO:0000256" key="5">
    <source>
        <dbReference type="PIRSR" id="PIRSR602401-1"/>
    </source>
</evidence>
<dbReference type="PROSITE" id="PS00086">
    <property type="entry name" value="CYTOCHROME_P450"/>
    <property type="match status" value="1"/>
</dbReference>
<accession>A0A6V7QQE9</accession>
<dbReference type="GO" id="GO:0004497">
    <property type="term" value="F:monooxygenase activity"/>
    <property type="evidence" value="ECO:0007669"/>
    <property type="project" value="UniProtKB-KW"/>
</dbReference>
<comment type="similarity">
    <text evidence="1 6">Belongs to the cytochrome P450 family.</text>
</comment>
<keyword evidence="3 6" id="KW-0560">Oxidoreductase</keyword>
<dbReference type="PRINTS" id="PR00463">
    <property type="entry name" value="EP450I"/>
</dbReference>
<dbReference type="PRINTS" id="PR00385">
    <property type="entry name" value="P450"/>
</dbReference>
<dbReference type="CDD" id="cd11064">
    <property type="entry name" value="CYP86A"/>
    <property type="match status" value="1"/>
</dbReference>
<reference evidence="7" key="1">
    <citation type="submission" date="2020-07" db="EMBL/GenBank/DDBJ databases">
        <authorList>
            <person name="Lin J."/>
        </authorList>
    </citation>
    <scope>NUCLEOTIDE SEQUENCE</scope>
</reference>
<comment type="cofactor">
    <cofactor evidence="5">
        <name>heme</name>
        <dbReference type="ChEBI" id="CHEBI:30413"/>
    </cofactor>
</comment>
<dbReference type="Pfam" id="PF00067">
    <property type="entry name" value="p450"/>
    <property type="match status" value="1"/>
</dbReference>
<dbReference type="InterPro" id="IPR002401">
    <property type="entry name" value="Cyt_P450_E_grp-I"/>
</dbReference>
<evidence type="ECO:0000256" key="6">
    <source>
        <dbReference type="RuleBase" id="RU000461"/>
    </source>
</evidence>
<evidence type="ECO:0000256" key="2">
    <source>
        <dbReference type="ARBA" id="ARBA00022723"/>
    </source>
</evidence>
<evidence type="ECO:0008006" key="8">
    <source>
        <dbReference type="Google" id="ProtNLM"/>
    </source>
</evidence>
<dbReference type="InterPro" id="IPR017972">
    <property type="entry name" value="Cyt_P450_CS"/>
</dbReference>
<evidence type="ECO:0000313" key="7">
    <source>
        <dbReference type="EMBL" id="CAD1845389.1"/>
    </source>
</evidence>
<dbReference type="GO" id="GO:0005506">
    <property type="term" value="F:iron ion binding"/>
    <property type="evidence" value="ECO:0007669"/>
    <property type="project" value="InterPro"/>
</dbReference>
<feature type="binding site" description="axial binding residue" evidence="5">
    <location>
        <position position="469"/>
    </location>
    <ligand>
        <name>heme</name>
        <dbReference type="ChEBI" id="CHEBI:30413"/>
    </ligand>
    <ligandPart>
        <name>Fe</name>
        <dbReference type="ChEBI" id="CHEBI:18248"/>
    </ligandPart>
</feature>
<dbReference type="GO" id="GO:0016705">
    <property type="term" value="F:oxidoreductase activity, acting on paired donors, with incorporation or reduction of molecular oxygen"/>
    <property type="evidence" value="ECO:0007669"/>
    <property type="project" value="InterPro"/>
</dbReference>
<dbReference type="SUPFAM" id="SSF48264">
    <property type="entry name" value="Cytochrome P450"/>
    <property type="match status" value="1"/>
</dbReference>
<evidence type="ECO:0000256" key="3">
    <source>
        <dbReference type="ARBA" id="ARBA00023002"/>
    </source>
</evidence>
<dbReference type="PANTHER" id="PTHR24296">
    <property type="entry name" value="CYTOCHROME P450"/>
    <property type="match status" value="1"/>
</dbReference>
<sequence length="524" mass="59393">MAMDYYLQWLVTPLTLAKRYPEILLSIPCFLFLHHLNRRRRMPVNWPVLGVLPSVLANYARLLEWSTDVLRLAGRAFVFKGPWASKVDVLLTCDPDDVRYVFTANFANYPKGREFAAIFDVLGDGIFNSDRDSWAFQRKKAHALMAEPKFRAFVAQSTKEKLEKGLIPLLSHLAEGNEVFDLQDVFLRLTFDTTAMFVFGFDPGCLSVDFPTVPFAKAMDDVEEVLFSRHVTPHAWWKLQRRLNVGHYRKMATATKVIDESIAQYIAMRREAKNSSSSSSSSSGGGGQRGYDLLGSYLDSEEEVGREMAHARGHVFERFVRDTALNFMVAGRDTTSSALTWFFWLVAHHPDVERRIVAELTRHAPANHPAQLRKLVYTHAALCESLRLFPPVPFEHKSAAKPDTLPSGVHVHRRQRIMFSLYAMARMEGIWGADCLDFKPERWLAAGGEKIRHVPSYVFLAFNTGPRTCLGKDLAFTQMKAVVAAVIGNFRVEVARGHVARPKLSIILHMKGGLKVSVRKREKL</sequence>
<dbReference type="EMBL" id="CAJEUB010000002">
    <property type="protein sequence ID" value="CAD1845389.1"/>
    <property type="molecule type" value="Genomic_DNA"/>
</dbReference>